<proteinExistence type="predicted"/>
<evidence type="ECO:0000256" key="1">
    <source>
        <dbReference type="SAM" id="MobiDB-lite"/>
    </source>
</evidence>
<evidence type="ECO:0000313" key="2">
    <source>
        <dbReference type="EMBL" id="ADD96531.1"/>
    </source>
</evidence>
<dbReference type="Gene3D" id="3.40.50.10320">
    <property type="entry name" value="LmbE-like"/>
    <property type="match status" value="1"/>
</dbReference>
<dbReference type="PANTHER" id="PTHR12993:SF11">
    <property type="entry name" value="N-ACETYLGLUCOSAMINYL-PHOSPHATIDYLINOSITOL DE-N-ACETYLASE"/>
    <property type="match status" value="1"/>
</dbReference>
<dbReference type="PANTHER" id="PTHR12993">
    <property type="entry name" value="N-ACETYLGLUCOSAMINYL-PHOSPHATIDYLINOSITOL DE-N-ACETYLASE-RELATED"/>
    <property type="match status" value="1"/>
</dbReference>
<dbReference type="Pfam" id="PF02585">
    <property type="entry name" value="PIG-L"/>
    <property type="match status" value="1"/>
</dbReference>
<dbReference type="GO" id="GO:0016811">
    <property type="term" value="F:hydrolase activity, acting on carbon-nitrogen (but not peptide) bonds, in linear amides"/>
    <property type="evidence" value="ECO:0007669"/>
    <property type="project" value="TreeGrafter"/>
</dbReference>
<sequence length="176" mass="19077">MNILVVGAHPDDEVLGCGGSMAKWSNAGHEVHVLILAEGATSRDAVRNRDLRSEELSALKSAAYQAGEILGVKSVQVLGMPDNRMDSMDLLDVVKVIEFEIEKMNPEMVVTHHAGDVNIDHRVIHEAVVTACRPQPGQSVKRIQSFEVPSSTEWQAPGSGPSFQPIASSISQRRSN</sequence>
<accession>D6PLD0</accession>
<dbReference type="SUPFAM" id="SSF102588">
    <property type="entry name" value="LmbE-like"/>
    <property type="match status" value="1"/>
</dbReference>
<organism evidence="2">
    <name type="scientific">uncultured organism MedDCM-OCT-S11-C293</name>
    <dbReference type="NCBI Taxonomy" id="743659"/>
    <lineage>
        <taxon>unclassified sequences</taxon>
        <taxon>environmental samples</taxon>
    </lineage>
</organism>
<dbReference type="EMBL" id="GU943146">
    <property type="protein sequence ID" value="ADD96531.1"/>
    <property type="molecule type" value="Genomic_DNA"/>
</dbReference>
<protein>
    <submittedName>
        <fullName evidence="2">Putative LmbE-like protein</fullName>
    </submittedName>
</protein>
<dbReference type="InterPro" id="IPR024078">
    <property type="entry name" value="LmbE-like_dom_sf"/>
</dbReference>
<dbReference type="InterPro" id="IPR003737">
    <property type="entry name" value="GlcNAc_PI_deacetylase-related"/>
</dbReference>
<reference evidence="2" key="1">
    <citation type="journal article" date="2010" name="ISME J.">
        <title>Metagenome of the Mediterranean deep chlorophyll maximum studied by direct and fosmid library 454 pyrosequencing.</title>
        <authorList>
            <person name="Ghai R."/>
            <person name="Martin-Cuadrado A.B."/>
            <person name="Molto A.G."/>
            <person name="Heredia I.G."/>
            <person name="Cabrera R."/>
            <person name="Martin J."/>
            <person name="Verdu M."/>
            <person name="Deschamps P."/>
            <person name="Moreira D."/>
            <person name="Lopez-Garcia P."/>
            <person name="Mira A."/>
            <person name="Rodriguez-Valera F."/>
        </authorList>
    </citation>
    <scope>NUCLEOTIDE SEQUENCE</scope>
</reference>
<name>D6PLD0_9ZZZZ</name>
<feature type="region of interest" description="Disordered" evidence="1">
    <location>
        <begin position="148"/>
        <end position="176"/>
    </location>
</feature>
<dbReference type="AlphaFoldDB" id="D6PLD0"/>
<feature type="compositionally biased region" description="Polar residues" evidence="1">
    <location>
        <begin position="161"/>
        <end position="176"/>
    </location>
</feature>